<sequence length="575" mass="63143">MNIVPSRNLFSTPDNPASHTYGGGEVTMPSLVNGRIKKNNFFSQFDSVGAFATPNEKIDSLVKSGLDRETFQVYGENVNAPPIRTTQARSPNQPYASITSPGHNSNNNNNNSSYIVSGSENSLSNISKPGGYQKKTLAESLSGSGASDREADTPCFLLMSEFRAYAADLFASDEAIMEAVAHACAASTLSILKAQRLASSLGLNVTFGVDTLHYSWNNRTRAIVEEKKGLINLKDAVPFLEGGFSLEHAFFNYNAYFPAFLLCGASHVWINSEDQIATPNDPNVRYTTYVLFAEDLFRALPDFPLAIYLTTGPDLRLVPSPLANVTDLSPASVSHLPPQFRSLPYQTIWSVITLQRFALFMYRWAQCPAGVIETLLLRKKPQETSVTPTGISDYSYVSSQKSRAVAPPPRPVETQIQHPYGIGRPPSLPKTASEQSTRTAIHKYYLMPETEKKRDEQEILDSNLSLPAYTVASVFRCGPETTQLCHDTTRLCGRGVPLVQGEYAGEQVAFFHDGAAGRAPSVAGGPTHLQCRGGRTTPQWKLLDEKCLRTEHSHSCPTEQFLVQLDRSTQTTRLA</sequence>
<feature type="compositionally biased region" description="Polar residues" evidence="1">
    <location>
        <begin position="84"/>
        <end position="103"/>
    </location>
</feature>
<proteinExistence type="predicted"/>
<feature type="region of interest" description="Disordered" evidence="1">
    <location>
        <begin position="402"/>
        <end position="434"/>
    </location>
</feature>
<feature type="compositionally biased region" description="Low complexity" evidence="1">
    <location>
        <begin position="104"/>
        <end position="113"/>
    </location>
</feature>
<evidence type="ECO:0000313" key="2">
    <source>
        <dbReference type="EMBL" id="CAD2214275.1"/>
    </source>
</evidence>
<feature type="region of interest" description="Disordered" evidence="1">
    <location>
        <begin position="1"/>
        <end position="24"/>
    </location>
</feature>
<dbReference type="AlphaFoldDB" id="A0A7G2C424"/>
<name>A0A7G2C424_9TRYP</name>
<feature type="compositionally biased region" description="Polar residues" evidence="1">
    <location>
        <begin position="8"/>
        <end position="18"/>
    </location>
</feature>
<feature type="region of interest" description="Disordered" evidence="1">
    <location>
        <begin position="80"/>
        <end position="116"/>
    </location>
</feature>
<evidence type="ECO:0000313" key="3">
    <source>
        <dbReference type="Proteomes" id="UP000515908"/>
    </source>
</evidence>
<organism evidence="2 3">
    <name type="scientific">Angomonas deanei</name>
    <dbReference type="NCBI Taxonomy" id="59799"/>
    <lineage>
        <taxon>Eukaryota</taxon>
        <taxon>Discoba</taxon>
        <taxon>Euglenozoa</taxon>
        <taxon>Kinetoplastea</taxon>
        <taxon>Metakinetoplastina</taxon>
        <taxon>Trypanosomatida</taxon>
        <taxon>Trypanosomatidae</taxon>
        <taxon>Strigomonadinae</taxon>
        <taxon>Angomonas</taxon>
    </lineage>
</organism>
<evidence type="ECO:0000256" key="1">
    <source>
        <dbReference type="SAM" id="MobiDB-lite"/>
    </source>
</evidence>
<dbReference type="VEuPathDB" id="TriTrypDB:ADEAN_000172000"/>
<accession>A0A7G2C424</accession>
<protein>
    <submittedName>
        <fullName evidence="2">Uncharacterized protein</fullName>
    </submittedName>
</protein>
<keyword evidence="3" id="KW-1185">Reference proteome</keyword>
<dbReference type="Proteomes" id="UP000515908">
    <property type="component" value="Chromosome 03"/>
</dbReference>
<reference evidence="2 3" key="1">
    <citation type="submission" date="2020-08" db="EMBL/GenBank/DDBJ databases">
        <authorList>
            <person name="Newling K."/>
            <person name="Davey J."/>
            <person name="Forrester S."/>
        </authorList>
    </citation>
    <scope>NUCLEOTIDE SEQUENCE [LARGE SCALE GENOMIC DNA]</scope>
    <source>
        <strain evidence="3">Crithidia deanei Carvalho (ATCC PRA-265)</strain>
    </source>
</reference>
<dbReference type="EMBL" id="LR877147">
    <property type="protein sequence ID" value="CAD2214275.1"/>
    <property type="molecule type" value="Genomic_DNA"/>
</dbReference>
<gene>
    <name evidence="2" type="ORF">ADEAN_000172000</name>
</gene>